<keyword evidence="13" id="KW-1185">Reference proteome</keyword>
<evidence type="ECO:0000256" key="1">
    <source>
        <dbReference type="ARBA" id="ARBA00004430"/>
    </source>
</evidence>
<evidence type="ECO:0000256" key="11">
    <source>
        <dbReference type="PROSITE-ProRule" id="PRU00221"/>
    </source>
</evidence>
<dbReference type="Proteomes" id="UP000600918">
    <property type="component" value="Unassembled WGS sequence"/>
</dbReference>
<dbReference type="InterPro" id="IPR050687">
    <property type="entry name" value="Dynein_IC"/>
</dbReference>
<evidence type="ECO:0000256" key="2">
    <source>
        <dbReference type="ARBA" id="ARBA00011059"/>
    </source>
</evidence>
<dbReference type="GO" id="GO:0045503">
    <property type="term" value="F:dynein light chain binding"/>
    <property type="evidence" value="ECO:0007669"/>
    <property type="project" value="TreeGrafter"/>
</dbReference>
<organism evidence="12 13">
    <name type="scientific">Vespula pensylvanica</name>
    <name type="common">Western yellow jacket</name>
    <name type="synonym">Wasp</name>
    <dbReference type="NCBI Taxonomy" id="30213"/>
    <lineage>
        <taxon>Eukaryota</taxon>
        <taxon>Metazoa</taxon>
        <taxon>Ecdysozoa</taxon>
        <taxon>Arthropoda</taxon>
        <taxon>Hexapoda</taxon>
        <taxon>Insecta</taxon>
        <taxon>Pterygota</taxon>
        <taxon>Neoptera</taxon>
        <taxon>Endopterygota</taxon>
        <taxon>Hymenoptera</taxon>
        <taxon>Apocrita</taxon>
        <taxon>Aculeata</taxon>
        <taxon>Vespoidea</taxon>
        <taxon>Vespidae</taxon>
        <taxon>Vespinae</taxon>
        <taxon>Vespula</taxon>
    </lineage>
</organism>
<dbReference type="GO" id="GO:0045504">
    <property type="term" value="F:dynein heavy chain binding"/>
    <property type="evidence" value="ECO:0007669"/>
    <property type="project" value="TreeGrafter"/>
</dbReference>
<dbReference type="GO" id="GO:0036158">
    <property type="term" value="P:outer dynein arm assembly"/>
    <property type="evidence" value="ECO:0007669"/>
    <property type="project" value="TreeGrafter"/>
</dbReference>
<gene>
    <name evidence="12" type="ORF">H0235_006656</name>
</gene>
<keyword evidence="6" id="KW-0677">Repeat</keyword>
<evidence type="ECO:0000313" key="13">
    <source>
        <dbReference type="Proteomes" id="UP000600918"/>
    </source>
</evidence>
<comment type="caution">
    <text evidence="12">The sequence shown here is derived from an EMBL/GenBank/DDBJ whole genome shotgun (WGS) entry which is preliminary data.</text>
</comment>
<dbReference type="AlphaFoldDB" id="A0A834UAU1"/>
<comment type="similarity">
    <text evidence="2">Belongs to the dynein intermediate chain family.</text>
</comment>
<evidence type="ECO:0000256" key="6">
    <source>
        <dbReference type="ARBA" id="ARBA00022737"/>
    </source>
</evidence>
<comment type="subcellular location">
    <subcellularLocation>
        <location evidence="1">Cytoplasm</location>
        <location evidence="1">Cytoskeleton</location>
        <location evidence="1">Cilium axoneme</location>
    </subcellularLocation>
</comment>
<dbReference type="Gene3D" id="2.130.10.10">
    <property type="entry name" value="YVTN repeat-like/Quinoprotein amine dehydrogenase"/>
    <property type="match status" value="2"/>
</dbReference>
<keyword evidence="4 11" id="KW-0853">WD repeat</keyword>
<dbReference type="PANTHER" id="PTHR12442:SF11">
    <property type="entry name" value="DYNEIN AXONEMAL INTERMEDIATE CHAIN 1"/>
    <property type="match status" value="1"/>
</dbReference>
<proteinExistence type="inferred from homology"/>
<dbReference type="GO" id="GO:0036157">
    <property type="term" value="C:outer dynein arm"/>
    <property type="evidence" value="ECO:0007669"/>
    <property type="project" value="TreeGrafter"/>
</dbReference>
<evidence type="ECO:0000256" key="3">
    <source>
        <dbReference type="ARBA" id="ARBA00022490"/>
    </source>
</evidence>
<evidence type="ECO:0000256" key="10">
    <source>
        <dbReference type="ARBA" id="ARBA00023273"/>
    </source>
</evidence>
<evidence type="ECO:0008006" key="14">
    <source>
        <dbReference type="Google" id="ProtNLM"/>
    </source>
</evidence>
<evidence type="ECO:0000256" key="9">
    <source>
        <dbReference type="ARBA" id="ARBA00023212"/>
    </source>
</evidence>
<keyword evidence="9" id="KW-0206">Cytoskeleton</keyword>
<dbReference type="InterPro" id="IPR015943">
    <property type="entry name" value="WD40/YVTN_repeat-like_dom_sf"/>
</dbReference>
<evidence type="ECO:0000256" key="7">
    <source>
        <dbReference type="ARBA" id="ARBA00023017"/>
    </source>
</evidence>
<keyword evidence="3" id="KW-0963">Cytoplasm</keyword>
<dbReference type="SMART" id="SM00320">
    <property type="entry name" value="WD40"/>
    <property type="match status" value="5"/>
</dbReference>
<dbReference type="GO" id="GO:0005874">
    <property type="term" value="C:microtubule"/>
    <property type="evidence" value="ECO:0007669"/>
    <property type="project" value="UniProtKB-KW"/>
</dbReference>
<reference evidence="12" key="1">
    <citation type="journal article" date="2020" name="G3 (Bethesda)">
        <title>High-Quality Assemblies for Three Invasive Social Wasps from the &lt;i&gt;Vespula&lt;/i&gt; Genus.</title>
        <authorList>
            <person name="Harrop T.W.R."/>
            <person name="Guhlin J."/>
            <person name="McLaughlin G.M."/>
            <person name="Permina E."/>
            <person name="Stockwell P."/>
            <person name="Gilligan J."/>
            <person name="Le Lec M.F."/>
            <person name="Gruber M.A.M."/>
            <person name="Quinn O."/>
            <person name="Lovegrove M."/>
            <person name="Duncan E.J."/>
            <person name="Remnant E.J."/>
            <person name="Van Eeckhoven J."/>
            <person name="Graham B."/>
            <person name="Knapp R.A."/>
            <person name="Langford K.W."/>
            <person name="Kronenberg Z."/>
            <person name="Press M.O."/>
            <person name="Eacker S.M."/>
            <person name="Wilson-Rankin E.E."/>
            <person name="Purcell J."/>
            <person name="Lester P.J."/>
            <person name="Dearden P.K."/>
        </authorList>
    </citation>
    <scope>NUCLEOTIDE SEQUENCE</scope>
    <source>
        <strain evidence="12">Volc-1</strain>
    </source>
</reference>
<evidence type="ECO:0000313" key="12">
    <source>
        <dbReference type="EMBL" id="KAF7426962.1"/>
    </source>
</evidence>
<dbReference type="InterPro" id="IPR036322">
    <property type="entry name" value="WD40_repeat_dom_sf"/>
</dbReference>
<keyword evidence="10" id="KW-0966">Cell projection</keyword>
<evidence type="ECO:0000256" key="5">
    <source>
        <dbReference type="ARBA" id="ARBA00022701"/>
    </source>
</evidence>
<dbReference type="GO" id="GO:0003341">
    <property type="term" value="P:cilium movement"/>
    <property type="evidence" value="ECO:0007669"/>
    <property type="project" value="TreeGrafter"/>
</dbReference>
<keyword evidence="7" id="KW-0243">Dynein</keyword>
<evidence type="ECO:0000256" key="8">
    <source>
        <dbReference type="ARBA" id="ARBA00023175"/>
    </source>
</evidence>
<accession>A0A834UAU1</accession>
<protein>
    <recommendedName>
        <fullName evidence="14">Dynein intermediate chain 2, ciliary</fullName>
    </recommendedName>
</protein>
<keyword evidence="8" id="KW-0505">Motor protein</keyword>
<feature type="repeat" description="WD" evidence="11">
    <location>
        <begin position="531"/>
        <end position="564"/>
    </location>
</feature>
<dbReference type="PANTHER" id="PTHR12442">
    <property type="entry name" value="DYNEIN INTERMEDIATE CHAIN"/>
    <property type="match status" value="1"/>
</dbReference>
<sequence>MSMMSSLKKQSSKISELAKDHVSLKSRTSYISLAGGDMDWARAKTPLIPDDQLQLTEAELQEEIARVLTVHNTRVPDSLVEWSWKLREFIKLPDPPNIVTLLSIPGTILRKDSEEAKIQLENHGEEFTARQDDMLDKYADEGYCLTVCNIVNKTIKMNLDYEEYGEYEELDETDEFQRGRPKKIPNQFNFCERAALTYDNPMRNMSTQTLPPPIATFNTHVFQWTIFDEYQEDYMLQQRERERERRLPIVHVRREETKQKEQMETIEMYDRMLKAAKTLERMVNQNIYDEIAQDYRYWNDPSDEYKDGEGSLLPLWKFNYEPTKKHDITDVCFNARYYDLFAVAYGTLTFNSSIKNGSVCLFSLKNPSYPEWICQTESPVMCLDFSVQHPHLLVIGVKDGSVAVYNIMLPPTEPQYKSNDVTQKHGGIVWEIRWAPDTQEGNLAFYSVSIDSKINYWVLNQKELSLTTVMTLFLDRPPIPGPDGTLITLKGCGTCITFYPSDEHVFLVGTEEGNIYKCNTAYSSIYVQTYNEAHNMPVYRIVFNKYNSKIFASCSGDWRIKIWEDERPDPLFMFDLGVPIGDVQWAPYSSTVLACVSNDGKVTVFDLNVNKYRSICSQAIVSKKKNKLTRLAFNTKLPFIIVGDDKGTINTLKLSPNLRLKIKPTKKQLHLTDAELERMKLEKLLSFIREPPILIPPKDVKLE</sequence>
<dbReference type="Pfam" id="PF00400">
    <property type="entry name" value="WD40"/>
    <property type="match status" value="1"/>
</dbReference>
<keyword evidence="5" id="KW-0493">Microtubule</keyword>
<name>A0A834UAU1_VESPE</name>
<dbReference type="EMBL" id="JACSDY010000005">
    <property type="protein sequence ID" value="KAF7426962.1"/>
    <property type="molecule type" value="Genomic_DNA"/>
</dbReference>
<dbReference type="InterPro" id="IPR001680">
    <property type="entry name" value="WD40_rpt"/>
</dbReference>
<dbReference type="PROSITE" id="PS50082">
    <property type="entry name" value="WD_REPEATS_2"/>
    <property type="match status" value="1"/>
</dbReference>
<evidence type="ECO:0000256" key="4">
    <source>
        <dbReference type="ARBA" id="ARBA00022574"/>
    </source>
</evidence>
<dbReference type="SUPFAM" id="SSF50978">
    <property type="entry name" value="WD40 repeat-like"/>
    <property type="match status" value="1"/>
</dbReference>